<dbReference type="Pfam" id="PF24981">
    <property type="entry name" value="Beta-prop_ATRN-LZTR1"/>
    <property type="match status" value="1"/>
</dbReference>
<organism evidence="4 5">
    <name type="scientific">Eptatretus burgeri</name>
    <name type="common">Inshore hagfish</name>
    <dbReference type="NCBI Taxonomy" id="7764"/>
    <lineage>
        <taxon>Eukaryota</taxon>
        <taxon>Metazoa</taxon>
        <taxon>Chordata</taxon>
        <taxon>Craniata</taxon>
        <taxon>Vertebrata</taxon>
        <taxon>Cyclostomata</taxon>
        <taxon>Myxini</taxon>
        <taxon>Myxiniformes</taxon>
        <taxon>Myxinidae</taxon>
        <taxon>Eptatretinae</taxon>
        <taxon>Eptatretus</taxon>
    </lineage>
</organism>
<evidence type="ECO:0000259" key="3">
    <source>
        <dbReference type="PROSITE" id="PS50097"/>
    </source>
</evidence>
<dbReference type="Ensembl" id="ENSEBUT00000004229.1">
    <property type="protein sequence ID" value="ENSEBUP00000003833.1"/>
    <property type="gene ID" value="ENSEBUG00000002747.1"/>
</dbReference>
<reference evidence="4" key="2">
    <citation type="submission" date="2025-09" db="UniProtKB">
        <authorList>
            <consortium name="Ensembl"/>
        </authorList>
    </citation>
    <scope>IDENTIFICATION</scope>
</reference>
<evidence type="ECO:0000256" key="1">
    <source>
        <dbReference type="ARBA" id="ARBA00022441"/>
    </source>
</evidence>
<dbReference type="SUPFAM" id="SSF54695">
    <property type="entry name" value="POZ domain"/>
    <property type="match status" value="1"/>
</dbReference>
<dbReference type="SMART" id="SM00612">
    <property type="entry name" value="Kelch"/>
    <property type="match status" value="6"/>
</dbReference>
<dbReference type="AlphaFoldDB" id="A0A8C4NKC3"/>
<dbReference type="PIRSF" id="PIRSF037037">
    <property type="entry name" value="Kelch-like_protein_gigaxonin"/>
    <property type="match status" value="1"/>
</dbReference>
<dbReference type="Pfam" id="PF07707">
    <property type="entry name" value="BACK"/>
    <property type="match status" value="1"/>
</dbReference>
<dbReference type="Pfam" id="PF00651">
    <property type="entry name" value="BTB"/>
    <property type="match status" value="1"/>
</dbReference>
<dbReference type="Gene3D" id="2.120.10.80">
    <property type="entry name" value="Kelch-type beta propeller"/>
    <property type="match status" value="2"/>
</dbReference>
<reference evidence="4" key="1">
    <citation type="submission" date="2025-08" db="UniProtKB">
        <authorList>
            <consortium name="Ensembl"/>
        </authorList>
    </citation>
    <scope>IDENTIFICATION</scope>
</reference>
<dbReference type="InterPro" id="IPR011705">
    <property type="entry name" value="BACK"/>
</dbReference>
<evidence type="ECO:0000313" key="5">
    <source>
        <dbReference type="Proteomes" id="UP000694388"/>
    </source>
</evidence>
<dbReference type="InterPro" id="IPR017096">
    <property type="entry name" value="BTB-kelch_protein"/>
</dbReference>
<protein>
    <submittedName>
        <fullName evidence="4">Ectodermal-neural cortex 2</fullName>
    </submittedName>
</protein>
<dbReference type="GO" id="GO:0016567">
    <property type="term" value="P:protein ubiquitination"/>
    <property type="evidence" value="ECO:0007669"/>
    <property type="project" value="UniProtKB-UniPathway"/>
</dbReference>
<dbReference type="SUPFAM" id="SSF117281">
    <property type="entry name" value="Kelch motif"/>
    <property type="match status" value="1"/>
</dbReference>
<dbReference type="Proteomes" id="UP000694388">
    <property type="component" value="Unplaced"/>
</dbReference>
<dbReference type="InterPro" id="IPR015915">
    <property type="entry name" value="Kelch-typ_b-propeller"/>
</dbReference>
<dbReference type="Gene3D" id="1.25.40.420">
    <property type="match status" value="1"/>
</dbReference>
<dbReference type="FunFam" id="1.25.40.420:FF:000001">
    <property type="entry name" value="Kelch-like family member 12"/>
    <property type="match status" value="1"/>
</dbReference>
<dbReference type="InterPro" id="IPR011333">
    <property type="entry name" value="SKP1/BTB/POZ_sf"/>
</dbReference>
<keyword evidence="2" id="KW-0677">Repeat</keyword>
<dbReference type="InterPro" id="IPR000210">
    <property type="entry name" value="BTB/POZ_dom"/>
</dbReference>
<keyword evidence="1" id="KW-0880">Kelch repeat</keyword>
<dbReference type="InterPro" id="IPR006652">
    <property type="entry name" value="Kelch_1"/>
</dbReference>
<dbReference type="Gene3D" id="3.30.710.10">
    <property type="entry name" value="Potassium Channel Kv1.1, Chain A"/>
    <property type="match status" value="1"/>
</dbReference>
<dbReference type="PANTHER" id="PTHR45632">
    <property type="entry name" value="LD33804P"/>
    <property type="match status" value="1"/>
</dbReference>
<proteinExistence type="predicted"/>
<keyword evidence="5" id="KW-1185">Reference proteome</keyword>
<dbReference type="PROSITE" id="PS50097">
    <property type="entry name" value="BTB"/>
    <property type="match status" value="1"/>
</dbReference>
<accession>A0A8C4NKC3</accession>
<feature type="domain" description="BTB" evidence="3">
    <location>
        <begin position="43"/>
        <end position="111"/>
    </location>
</feature>
<sequence length="593" mass="64134">MPCEMDSRKSESQEGPEALFYQVRHPEAVLAQLNSLRHDGQLTDVVLLAGGAPFPCHRAVLAACSSYFQAMFGGGLRESHETEVNFHDSVAPEALGLLLDYAYTSRISLGEEGAAEALLQAADMLQFPEVRDACAAFLERHLRSDNCLSAFQLADAHGCSQLREQAFLSCLDNFVSLASSSELVMLPGGLLKELVASDDLNAPDERIVIQACLDWARYDLKSRHGYLAALLEHVRFVLLPSSYFKEYMLTERLVMEHEASSALVKIAFEFKQQLHCSKTAVNLTMNPLARPRRSGHSLLVFGGRSFTSDGVFLVDVASRSIVPRAELPSPRKEFSACALGSRVYVTGGRGSEKSVSKDTWVYDAAADIWSRAASMLVARFAHGSAELSGCLYVVGGHTAGIGPSPASPSAALKQVERYEPKTNTWHMVASLHEGVSNAAAVSARGNLFVFGGTGGVSRGRPPCVQCYRPTENCWDIVASCPQPWRHTAACPLGDHVFVLGGDTECAATAAYRFSTVTLQWSRVGSDGLSARHLSCHAVACGRCLFVVGGYSGAQRGKMLDTYDPATDTWENVASIPYALIPTAFVSVWKSPPP</sequence>
<dbReference type="InterPro" id="IPR056737">
    <property type="entry name" value="Beta-prop_ATRN-MKLN-like"/>
</dbReference>
<dbReference type="UniPathway" id="UPA00143"/>
<dbReference type="SMART" id="SM00875">
    <property type="entry name" value="BACK"/>
    <property type="match status" value="1"/>
</dbReference>
<name>A0A8C4NKC3_EPTBU</name>
<evidence type="ECO:0000256" key="2">
    <source>
        <dbReference type="ARBA" id="ARBA00022737"/>
    </source>
</evidence>
<dbReference type="GeneTree" id="ENSGT00950000182983"/>
<evidence type="ECO:0000313" key="4">
    <source>
        <dbReference type="Ensembl" id="ENSEBUP00000003833.1"/>
    </source>
</evidence>
<dbReference type="PANTHER" id="PTHR45632:SF3">
    <property type="entry name" value="KELCH-LIKE PROTEIN 32"/>
    <property type="match status" value="1"/>
</dbReference>
<dbReference type="OMA" id="SCHAVAC"/>
<dbReference type="SMART" id="SM00225">
    <property type="entry name" value="BTB"/>
    <property type="match status" value="1"/>
</dbReference>